<organism evidence="2 3">
    <name type="scientific">Chlamydomonas schloesseri</name>
    <dbReference type="NCBI Taxonomy" id="2026947"/>
    <lineage>
        <taxon>Eukaryota</taxon>
        <taxon>Viridiplantae</taxon>
        <taxon>Chlorophyta</taxon>
        <taxon>core chlorophytes</taxon>
        <taxon>Chlorophyceae</taxon>
        <taxon>CS clade</taxon>
        <taxon>Chlamydomonadales</taxon>
        <taxon>Chlamydomonadaceae</taxon>
        <taxon>Chlamydomonas</taxon>
    </lineage>
</organism>
<dbReference type="Proteomes" id="UP000613740">
    <property type="component" value="Unassembled WGS sequence"/>
</dbReference>
<dbReference type="EMBL" id="JAEHOD010000091">
    <property type="protein sequence ID" value="KAG2428622.1"/>
    <property type="molecule type" value="Genomic_DNA"/>
</dbReference>
<reference evidence="2" key="1">
    <citation type="journal article" date="2020" name="bioRxiv">
        <title>Comparative genomics of Chlamydomonas.</title>
        <authorList>
            <person name="Craig R.J."/>
            <person name="Hasan A.R."/>
            <person name="Ness R.W."/>
            <person name="Keightley P.D."/>
        </authorList>
    </citation>
    <scope>NUCLEOTIDE SEQUENCE</scope>
    <source>
        <strain evidence="2">CCAP 11/173</strain>
    </source>
</reference>
<proteinExistence type="predicted"/>
<name>A0A835VTE9_9CHLO</name>
<comment type="caution">
    <text evidence="2">The sequence shown here is derived from an EMBL/GenBank/DDBJ whole genome shotgun (WGS) entry which is preliminary data.</text>
</comment>
<sequence length="112" mass="11162">MGDKLRRLGKAGVDGAAKGPADLADLRTAGAVAEAQPTTAAVTEATVAATAVAASAVHEQPATPAVTPPLARGTTAGIEAVAGSSPGGDDQAPLRTSVRCWLCWRGCLCWQP</sequence>
<evidence type="ECO:0000256" key="1">
    <source>
        <dbReference type="SAM" id="MobiDB-lite"/>
    </source>
</evidence>
<feature type="region of interest" description="Disordered" evidence="1">
    <location>
        <begin position="1"/>
        <end position="20"/>
    </location>
</feature>
<gene>
    <name evidence="2" type="ORF">HYH02_014323</name>
</gene>
<evidence type="ECO:0000313" key="3">
    <source>
        <dbReference type="Proteomes" id="UP000613740"/>
    </source>
</evidence>
<keyword evidence="3" id="KW-1185">Reference proteome</keyword>
<feature type="region of interest" description="Disordered" evidence="1">
    <location>
        <begin position="57"/>
        <end position="93"/>
    </location>
</feature>
<protein>
    <submittedName>
        <fullName evidence="2">Uncharacterized protein</fullName>
    </submittedName>
</protein>
<dbReference type="AlphaFoldDB" id="A0A835VTE9"/>
<accession>A0A835VTE9</accession>
<evidence type="ECO:0000313" key="2">
    <source>
        <dbReference type="EMBL" id="KAG2428622.1"/>
    </source>
</evidence>